<dbReference type="Pfam" id="PF26340">
    <property type="entry name" value="DNA-SBD_ScoMcrA"/>
    <property type="match status" value="1"/>
</dbReference>
<keyword evidence="2" id="KW-0255">Endonuclease</keyword>
<keyword evidence="2" id="KW-0540">Nuclease</keyword>
<protein>
    <submittedName>
        <fullName evidence="2">HNH endonuclease</fullName>
    </submittedName>
</protein>
<proteinExistence type="predicted"/>
<accession>A0ABT2CD65</accession>
<evidence type="ECO:0000313" key="2">
    <source>
        <dbReference type="EMBL" id="MCS0634564.1"/>
    </source>
</evidence>
<evidence type="ECO:0000259" key="1">
    <source>
        <dbReference type="SMART" id="SM00507"/>
    </source>
</evidence>
<evidence type="ECO:0000313" key="3">
    <source>
        <dbReference type="Proteomes" id="UP001431313"/>
    </source>
</evidence>
<sequence length="328" mass="35313">MVTTDDGETGGHPAAGGDGTALVGRIRALRVNTASSRPQLYQPITLLWAIGRALRGEPRLLPWRETEAALRALLERHGLRGERPRPDYPVLALHRAGLWTLRGHRAEVPTAHGDGKLRQWFAQNSPDGGLATPVHELMRASGEARTAVIGAITDRFFTGLDATPLLADVGLTVATVADDGGSVPGSPASPAPEDPATLAAQYQRWCALVESRESATRGQRRERLVRDPIRLAQARRAVLVRSGGRCENPGCAGQPGDRTDRGEPILEVDHVDGIASGGRDHPSRMVALCPNCHAVKTRGRSRHELRELLSAVARERHESMPGMAPVRA</sequence>
<dbReference type="GO" id="GO:0004519">
    <property type="term" value="F:endonuclease activity"/>
    <property type="evidence" value="ECO:0007669"/>
    <property type="project" value="UniProtKB-KW"/>
</dbReference>
<dbReference type="Gene3D" id="1.10.30.50">
    <property type="match status" value="1"/>
</dbReference>
<dbReference type="InterPro" id="IPR003615">
    <property type="entry name" value="HNH_nuc"/>
</dbReference>
<dbReference type="RefSeq" id="WP_258785060.1">
    <property type="nucleotide sequence ID" value="NZ_JANUGQ010000001.1"/>
</dbReference>
<dbReference type="Proteomes" id="UP001431313">
    <property type="component" value="Unassembled WGS sequence"/>
</dbReference>
<reference evidence="2" key="1">
    <citation type="submission" date="2022-08" db="EMBL/GenBank/DDBJ databases">
        <authorList>
            <person name="Somphong A."/>
            <person name="Phongsopitanun W."/>
        </authorList>
    </citation>
    <scope>NUCLEOTIDE SEQUENCE</scope>
    <source>
        <strain evidence="2">LP05-1</strain>
    </source>
</reference>
<dbReference type="InterPro" id="IPR058813">
    <property type="entry name" value="DNA-SBD_ScoMcrA"/>
</dbReference>
<name>A0ABT2CD65_9ACTN</name>
<keyword evidence="3" id="KW-1185">Reference proteome</keyword>
<dbReference type="SMART" id="SM00507">
    <property type="entry name" value="HNHc"/>
    <property type="match status" value="1"/>
</dbReference>
<dbReference type="Pfam" id="PF01844">
    <property type="entry name" value="HNH"/>
    <property type="match status" value="1"/>
</dbReference>
<dbReference type="InterPro" id="IPR002711">
    <property type="entry name" value="HNH"/>
</dbReference>
<dbReference type="EMBL" id="JANUGQ010000001">
    <property type="protein sequence ID" value="MCS0634564.1"/>
    <property type="molecule type" value="Genomic_DNA"/>
</dbReference>
<gene>
    <name evidence="2" type="ORF">NX801_02575</name>
</gene>
<feature type="domain" description="HNH nuclease" evidence="1">
    <location>
        <begin position="233"/>
        <end position="294"/>
    </location>
</feature>
<dbReference type="CDD" id="cd00085">
    <property type="entry name" value="HNHc"/>
    <property type="match status" value="1"/>
</dbReference>
<comment type="caution">
    <text evidence="2">The sequence shown here is derived from an EMBL/GenBank/DDBJ whole genome shotgun (WGS) entry which is preliminary data.</text>
</comment>
<organism evidence="2 3">
    <name type="scientific">Streptomyces pyxinae</name>
    <dbReference type="NCBI Taxonomy" id="2970734"/>
    <lineage>
        <taxon>Bacteria</taxon>
        <taxon>Bacillati</taxon>
        <taxon>Actinomycetota</taxon>
        <taxon>Actinomycetes</taxon>
        <taxon>Kitasatosporales</taxon>
        <taxon>Streptomycetaceae</taxon>
        <taxon>Streptomyces</taxon>
    </lineage>
</organism>
<keyword evidence="2" id="KW-0378">Hydrolase</keyword>